<keyword evidence="2" id="KW-0012">Acyltransferase</keyword>
<dbReference type="InterPro" id="IPR000182">
    <property type="entry name" value="GNAT_dom"/>
</dbReference>
<keyword evidence="5" id="KW-1185">Reference proteome</keyword>
<sequence length="175" mass="19421">MLAIRPANSADAQHLARIGLAAWEAAVGAWGEDADRLRDNAEAAYYDFCTRFWPDILVAEWNGDLAGWGSCEKADDFITDLWVDPAFQGRGLGTGLLEVIEGQIKQRGYPAARLETHARNAGAIRLYKRLGYRVKAYLVTYSDVLDEDVDKVEMIKDFDLGATSEDLDEDGLYGI</sequence>
<evidence type="ECO:0000256" key="2">
    <source>
        <dbReference type="ARBA" id="ARBA00023315"/>
    </source>
</evidence>
<evidence type="ECO:0000256" key="1">
    <source>
        <dbReference type="ARBA" id="ARBA00022679"/>
    </source>
</evidence>
<dbReference type="SUPFAM" id="SSF55729">
    <property type="entry name" value="Acyl-CoA N-acyltransferases (Nat)"/>
    <property type="match status" value="1"/>
</dbReference>
<evidence type="ECO:0000313" key="4">
    <source>
        <dbReference type="EMBL" id="MCY0146545.1"/>
    </source>
</evidence>
<dbReference type="Pfam" id="PF00583">
    <property type="entry name" value="Acetyltransf_1"/>
    <property type="match status" value="1"/>
</dbReference>
<name>A0ABT3Z458_9HYPH</name>
<dbReference type="PANTHER" id="PTHR43420">
    <property type="entry name" value="ACETYLTRANSFERASE"/>
    <property type="match status" value="1"/>
</dbReference>
<proteinExistence type="predicted"/>
<organism evidence="4 5">
    <name type="scientific">Hoeflea algicola</name>
    <dbReference type="NCBI Taxonomy" id="2983763"/>
    <lineage>
        <taxon>Bacteria</taxon>
        <taxon>Pseudomonadati</taxon>
        <taxon>Pseudomonadota</taxon>
        <taxon>Alphaproteobacteria</taxon>
        <taxon>Hyphomicrobiales</taxon>
        <taxon>Rhizobiaceae</taxon>
        <taxon>Hoeflea</taxon>
    </lineage>
</organism>
<keyword evidence="1" id="KW-0808">Transferase</keyword>
<dbReference type="Gene3D" id="3.40.630.30">
    <property type="match status" value="1"/>
</dbReference>
<gene>
    <name evidence="4" type="ORF">OEG84_02120</name>
</gene>
<dbReference type="RefSeq" id="WP_267652205.1">
    <property type="nucleotide sequence ID" value="NZ_JAOVZR010000001.1"/>
</dbReference>
<evidence type="ECO:0000259" key="3">
    <source>
        <dbReference type="PROSITE" id="PS51186"/>
    </source>
</evidence>
<dbReference type="EMBL" id="JAOVZR010000001">
    <property type="protein sequence ID" value="MCY0146545.1"/>
    <property type="molecule type" value="Genomic_DNA"/>
</dbReference>
<reference evidence="4" key="1">
    <citation type="submission" date="2022-10" db="EMBL/GenBank/DDBJ databases">
        <title>Hoeflea sp. G2-23, isolated from marine algae.</title>
        <authorList>
            <person name="Kristyanto S."/>
            <person name="Kim J.M."/>
            <person name="Jeon C.O."/>
        </authorList>
    </citation>
    <scope>NUCLEOTIDE SEQUENCE</scope>
    <source>
        <strain evidence="4">G2-23</strain>
    </source>
</reference>
<evidence type="ECO:0000313" key="5">
    <source>
        <dbReference type="Proteomes" id="UP001073227"/>
    </source>
</evidence>
<dbReference type="Proteomes" id="UP001073227">
    <property type="component" value="Unassembled WGS sequence"/>
</dbReference>
<dbReference type="CDD" id="cd04301">
    <property type="entry name" value="NAT_SF"/>
    <property type="match status" value="1"/>
</dbReference>
<dbReference type="InterPro" id="IPR050680">
    <property type="entry name" value="YpeA/RimI_acetyltransf"/>
</dbReference>
<feature type="domain" description="N-acetyltransferase" evidence="3">
    <location>
        <begin position="2"/>
        <end position="159"/>
    </location>
</feature>
<accession>A0ABT3Z458</accession>
<dbReference type="InterPro" id="IPR016181">
    <property type="entry name" value="Acyl_CoA_acyltransferase"/>
</dbReference>
<protein>
    <submittedName>
        <fullName evidence="4">GNAT family N-acetyltransferase</fullName>
    </submittedName>
</protein>
<comment type="caution">
    <text evidence="4">The sequence shown here is derived from an EMBL/GenBank/DDBJ whole genome shotgun (WGS) entry which is preliminary data.</text>
</comment>
<dbReference type="PROSITE" id="PS51186">
    <property type="entry name" value="GNAT"/>
    <property type="match status" value="1"/>
</dbReference>